<feature type="transmembrane region" description="Helical" evidence="1">
    <location>
        <begin position="37"/>
        <end position="57"/>
    </location>
</feature>
<protein>
    <recommendedName>
        <fullName evidence="2">SPW repeat-containing integral membrane domain-containing protein</fullName>
    </recommendedName>
</protein>
<dbReference type="RefSeq" id="WP_130856354.1">
    <property type="nucleotide sequence ID" value="NZ_JBHLWO010000001.1"/>
</dbReference>
<feature type="domain" description="SPW repeat-containing integral membrane" evidence="2">
    <location>
        <begin position="11"/>
        <end position="109"/>
    </location>
</feature>
<feature type="transmembrane region" description="Helical" evidence="1">
    <location>
        <begin position="69"/>
        <end position="89"/>
    </location>
</feature>
<keyword evidence="1" id="KW-0812">Transmembrane</keyword>
<proteinExistence type="predicted"/>
<comment type="caution">
    <text evidence="3">The sequence shown here is derived from an EMBL/GenBank/DDBJ whole genome shotgun (WGS) entry which is preliminary data.</text>
</comment>
<reference evidence="3 4" key="1">
    <citation type="submission" date="2024-09" db="EMBL/GenBank/DDBJ databases">
        <authorList>
            <person name="Sun Q."/>
            <person name="Mori K."/>
        </authorList>
    </citation>
    <scope>NUCLEOTIDE SEQUENCE [LARGE SCALE GENOMIC DNA]</scope>
    <source>
        <strain evidence="3 4">CCM 7765</strain>
    </source>
</reference>
<organism evidence="3 4">
    <name type="scientific">Olivibacter oleidegradans</name>
    <dbReference type="NCBI Taxonomy" id="760123"/>
    <lineage>
        <taxon>Bacteria</taxon>
        <taxon>Pseudomonadati</taxon>
        <taxon>Bacteroidota</taxon>
        <taxon>Sphingobacteriia</taxon>
        <taxon>Sphingobacteriales</taxon>
        <taxon>Sphingobacteriaceae</taxon>
        <taxon>Olivibacter</taxon>
    </lineage>
</organism>
<gene>
    <name evidence="3" type="ORF">ACFFI0_08330</name>
</gene>
<dbReference type="Pfam" id="PF03779">
    <property type="entry name" value="SPW"/>
    <property type="match status" value="1"/>
</dbReference>
<keyword evidence="4" id="KW-1185">Reference proteome</keyword>
<keyword evidence="1" id="KW-0472">Membrane</keyword>
<accession>A0ABV6HI92</accession>
<evidence type="ECO:0000259" key="2">
    <source>
        <dbReference type="Pfam" id="PF03779"/>
    </source>
</evidence>
<keyword evidence="1" id="KW-1133">Transmembrane helix</keyword>
<evidence type="ECO:0000313" key="4">
    <source>
        <dbReference type="Proteomes" id="UP001589774"/>
    </source>
</evidence>
<dbReference type="Proteomes" id="UP001589774">
    <property type="component" value="Unassembled WGS sequence"/>
</dbReference>
<dbReference type="InterPro" id="IPR005530">
    <property type="entry name" value="SPW"/>
</dbReference>
<evidence type="ECO:0000313" key="3">
    <source>
        <dbReference type="EMBL" id="MFC0318314.1"/>
    </source>
</evidence>
<feature type="transmembrane region" description="Helical" evidence="1">
    <location>
        <begin position="95"/>
        <end position="113"/>
    </location>
</feature>
<sequence length="144" mass="16130">MLVRIFPRILHAVLDYGAALLLIVAPFLFHFSEERPATVLCILFGVMILGMSLLTNYEGGVRKTIPMDIHLYADIFGGAYLALSPWLYLFSETTYAFHLLMGIGLCISGLITVRESQRIVMPKPGDQHIYTSAKQRKRNVSING</sequence>
<evidence type="ECO:0000256" key="1">
    <source>
        <dbReference type="SAM" id="Phobius"/>
    </source>
</evidence>
<dbReference type="EMBL" id="JBHLWO010000001">
    <property type="protein sequence ID" value="MFC0318314.1"/>
    <property type="molecule type" value="Genomic_DNA"/>
</dbReference>
<feature type="transmembrane region" description="Helical" evidence="1">
    <location>
        <begin position="12"/>
        <end position="31"/>
    </location>
</feature>
<name>A0ABV6HI92_9SPHI</name>